<dbReference type="SUPFAM" id="SSF53254">
    <property type="entry name" value="Phosphoglycerate mutase-like"/>
    <property type="match status" value="1"/>
</dbReference>
<sequence length="194" mass="21669">MPELIRRPFVFLRHGQSVWNREGRIAGSQDVPLTPQGEDEARLAFALLGDIDWPLIVSSPLERARRTAELATGRMPHQLIDGLKERHWGHLENQPIPRPMPYLLEPDGGESWETFAARVVDTLNTILAHEAAPPLVVGHSGLIRVVRFMACGSPEGPRTANAQPLWVAPDTRAQWEMRPLGLADIAHLPRLTRS</sequence>
<feature type="binding site" evidence="2">
    <location>
        <begin position="13"/>
        <end position="20"/>
    </location>
    <ligand>
        <name>substrate</name>
    </ligand>
</feature>
<dbReference type="Proteomes" id="UP000294489">
    <property type="component" value="Unassembled WGS sequence"/>
</dbReference>
<protein>
    <submittedName>
        <fullName evidence="3">Probable phosphoglycerate mutase</fullName>
    </submittedName>
    <submittedName>
        <fullName evidence="4">Putative phosphoglycerate mutase</fullName>
    </submittedName>
</protein>
<evidence type="ECO:0000313" key="3">
    <source>
        <dbReference type="EMBL" id="SFI11993.1"/>
    </source>
</evidence>
<dbReference type="Proteomes" id="UP000199040">
    <property type="component" value="Unassembled WGS sequence"/>
</dbReference>
<dbReference type="EMBL" id="FOPY01000019">
    <property type="protein sequence ID" value="SFI11993.1"/>
    <property type="molecule type" value="Genomic_DNA"/>
</dbReference>
<dbReference type="SMART" id="SM00855">
    <property type="entry name" value="PGAM"/>
    <property type="match status" value="1"/>
</dbReference>
<dbReference type="OrthoDB" id="9781415at2"/>
<name>A0A1I3FL87_9GAMM</name>
<feature type="active site" description="Proton donor/acceptor" evidence="1">
    <location>
        <position position="85"/>
    </location>
</feature>
<dbReference type="PANTHER" id="PTHR48100">
    <property type="entry name" value="BROAD-SPECIFICITY PHOSPHATASE YOR283W-RELATED"/>
    <property type="match status" value="1"/>
</dbReference>
<gene>
    <name evidence="4" type="ORF">DFO67_12513</name>
    <name evidence="3" type="ORF">SAMN04487959_11936</name>
</gene>
<dbReference type="CDD" id="cd07067">
    <property type="entry name" value="HP_PGM_like"/>
    <property type="match status" value="1"/>
</dbReference>
<feature type="binding site" evidence="2">
    <location>
        <position position="63"/>
    </location>
    <ligand>
        <name>substrate</name>
    </ligand>
</feature>
<evidence type="ECO:0000313" key="5">
    <source>
        <dbReference type="Proteomes" id="UP000199040"/>
    </source>
</evidence>
<dbReference type="GO" id="GO:0005737">
    <property type="term" value="C:cytoplasm"/>
    <property type="evidence" value="ECO:0007669"/>
    <property type="project" value="TreeGrafter"/>
</dbReference>
<organism evidence="3 5">
    <name type="scientific">Modicisalibacter xianhensis</name>
    <dbReference type="NCBI Taxonomy" id="442341"/>
    <lineage>
        <taxon>Bacteria</taxon>
        <taxon>Pseudomonadati</taxon>
        <taxon>Pseudomonadota</taxon>
        <taxon>Gammaproteobacteria</taxon>
        <taxon>Oceanospirillales</taxon>
        <taxon>Halomonadaceae</taxon>
        <taxon>Modicisalibacter</taxon>
    </lineage>
</organism>
<dbReference type="RefSeq" id="WP_092849843.1">
    <property type="nucleotide sequence ID" value="NZ_FOPY01000019.1"/>
</dbReference>
<dbReference type="EMBL" id="SOEC01000025">
    <property type="protein sequence ID" value="TDX23315.1"/>
    <property type="molecule type" value="Genomic_DNA"/>
</dbReference>
<feature type="active site" description="Tele-phosphohistidine intermediate" evidence="1">
    <location>
        <position position="14"/>
    </location>
</feature>
<keyword evidence="5" id="KW-1185">Reference proteome</keyword>
<evidence type="ECO:0000256" key="2">
    <source>
        <dbReference type="PIRSR" id="PIRSR613078-2"/>
    </source>
</evidence>
<evidence type="ECO:0000313" key="4">
    <source>
        <dbReference type="EMBL" id="TDX23315.1"/>
    </source>
</evidence>
<reference evidence="3 5" key="1">
    <citation type="submission" date="2016-10" db="EMBL/GenBank/DDBJ databases">
        <authorList>
            <person name="de Groot N.N."/>
        </authorList>
    </citation>
    <scope>NUCLEOTIDE SEQUENCE [LARGE SCALE GENOMIC DNA]</scope>
    <source>
        <strain evidence="3 5">CGMCC 1.6848</strain>
    </source>
</reference>
<accession>A0A1I3FL87</accession>
<dbReference type="PANTHER" id="PTHR48100:SF59">
    <property type="entry name" value="ADENOSYLCOBALAMIN_ALPHA-RIBAZOLE PHOSPHATASE"/>
    <property type="match status" value="1"/>
</dbReference>
<evidence type="ECO:0000313" key="6">
    <source>
        <dbReference type="Proteomes" id="UP000294489"/>
    </source>
</evidence>
<dbReference type="InterPro" id="IPR029033">
    <property type="entry name" value="His_PPase_superfam"/>
</dbReference>
<dbReference type="STRING" id="442341.SAMN04487959_11936"/>
<dbReference type="GO" id="GO:0016791">
    <property type="term" value="F:phosphatase activity"/>
    <property type="evidence" value="ECO:0007669"/>
    <property type="project" value="TreeGrafter"/>
</dbReference>
<proteinExistence type="predicted"/>
<dbReference type="Gene3D" id="3.40.50.1240">
    <property type="entry name" value="Phosphoglycerate mutase-like"/>
    <property type="match status" value="1"/>
</dbReference>
<dbReference type="Pfam" id="PF00300">
    <property type="entry name" value="His_Phos_1"/>
    <property type="match status" value="1"/>
</dbReference>
<reference evidence="4 6" key="2">
    <citation type="submission" date="2019-03" db="EMBL/GenBank/DDBJ databases">
        <title>Freshwater and sediment microbial communities from various areas in North America, analyzing microbe dynamics in response to fracking.</title>
        <authorList>
            <person name="Lamendella R."/>
        </authorList>
    </citation>
    <scope>NUCLEOTIDE SEQUENCE [LARGE SCALE GENOMIC DNA]</scope>
    <source>
        <strain evidence="4 6">6_TX</strain>
    </source>
</reference>
<dbReference type="InterPro" id="IPR050275">
    <property type="entry name" value="PGM_Phosphatase"/>
</dbReference>
<dbReference type="InterPro" id="IPR013078">
    <property type="entry name" value="His_Pase_superF_clade-1"/>
</dbReference>
<dbReference type="AlphaFoldDB" id="A0A1I3FL87"/>
<evidence type="ECO:0000256" key="1">
    <source>
        <dbReference type="PIRSR" id="PIRSR613078-1"/>
    </source>
</evidence>